<organism evidence="1 2">
    <name type="scientific">Pedobacter caeni</name>
    <dbReference type="NCBI Taxonomy" id="288992"/>
    <lineage>
        <taxon>Bacteria</taxon>
        <taxon>Pseudomonadati</taxon>
        <taxon>Bacteroidota</taxon>
        <taxon>Sphingobacteriia</taxon>
        <taxon>Sphingobacteriales</taxon>
        <taxon>Sphingobacteriaceae</taxon>
        <taxon>Pedobacter</taxon>
    </lineage>
</organism>
<protein>
    <recommendedName>
        <fullName evidence="3">Right handed beta helix region</fullName>
    </recommendedName>
</protein>
<dbReference type="Gene3D" id="2.160.20.10">
    <property type="entry name" value="Single-stranded right-handed beta-helix, Pectin lyase-like"/>
    <property type="match status" value="1"/>
</dbReference>
<dbReference type="Proteomes" id="UP000184287">
    <property type="component" value="Unassembled WGS sequence"/>
</dbReference>
<dbReference type="InterPro" id="IPR011050">
    <property type="entry name" value="Pectin_lyase_fold/virulence"/>
</dbReference>
<sequence>MNNQQTIAEQSGSIIIDGQVITYTTSSDKITYSDGKIAYPSISSTDFLKAYATAVAPPVDPVFVSVGTGSGQLILDPLVDINIKIVPGNYSYISIPKATNVKIDGTGVNLPGGSVDIGQADHLEFWGISVTNQPYRAISVQNHSNYVYFHDMSFKNVGDYTISYHNRLVYDGTDSTASMNWKMERLRFENTSTGFNCYGAFADEGIQNLMKNFKFLNCVIKDCPGIGNVVWMGQAENYEVAHNLIDNINRSFPDPNAPNGYHNGIFQMMGNGSFHDNKITNHQGNAIRAWGVSYGNDVKDVQIYNNVVWNSWKYGAFELQFSPQMQGYMAQYPSRIKPTNGKVYNNTAGLMNTSHDWDGVLLDLYFTGGTLEYYNNLGFQMYKQDTVWHPIGNMINMGGSPITREENNYYFPTQQEAVADTVNFVSLLPGVGAQ</sequence>
<dbReference type="EMBL" id="FQUQ01000004">
    <property type="protein sequence ID" value="SHG07975.1"/>
    <property type="molecule type" value="Genomic_DNA"/>
</dbReference>
<proteinExistence type="predicted"/>
<dbReference type="InterPro" id="IPR012334">
    <property type="entry name" value="Pectin_lyas_fold"/>
</dbReference>
<dbReference type="RefSeq" id="WP_073233072.1">
    <property type="nucleotide sequence ID" value="NZ_FQUQ01000004.1"/>
</dbReference>
<accession>A0A1M5GWJ3</accession>
<dbReference type="STRING" id="288992.SAMN04488522_104396"/>
<dbReference type="SUPFAM" id="SSF51126">
    <property type="entry name" value="Pectin lyase-like"/>
    <property type="match status" value="1"/>
</dbReference>
<name>A0A1M5GWJ3_9SPHI</name>
<evidence type="ECO:0000313" key="2">
    <source>
        <dbReference type="Proteomes" id="UP000184287"/>
    </source>
</evidence>
<evidence type="ECO:0008006" key="3">
    <source>
        <dbReference type="Google" id="ProtNLM"/>
    </source>
</evidence>
<dbReference type="AlphaFoldDB" id="A0A1M5GWJ3"/>
<dbReference type="OrthoDB" id="733944at2"/>
<gene>
    <name evidence="1" type="ORF">SAMN04488522_104396</name>
</gene>
<evidence type="ECO:0000313" key="1">
    <source>
        <dbReference type="EMBL" id="SHG07975.1"/>
    </source>
</evidence>
<reference evidence="2" key="1">
    <citation type="submission" date="2016-11" db="EMBL/GenBank/DDBJ databases">
        <authorList>
            <person name="Varghese N."/>
            <person name="Submissions S."/>
        </authorList>
    </citation>
    <scope>NUCLEOTIDE SEQUENCE [LARGE SCALE GENOMIC DNA]</scope>
    <source>
        <strain evidence="2">DSM 16990</strain>
    </source>
</reference>
<keyword evidence="2" id="KW-1185">Reference proteome</keyword>